<feature type="compositionally biased region" description="Basic and acidic residues" evidence="1">
    <location>
        <begin position="117"/>
        <end position="134"/>
    </location>
</feature>
<keyword evidence="2" id="KW-0132">Cell division</keyword>
<evidence type="ECO:0000256" key="1">
    <source>
        <dbReference type="SAM" id="MobiDB-lite"/>
    </source>
</evidence>
<keyword evidence="2" id="KW-0131">Cell cycle</keyword>
<dbReference type="EMBL" id="VSSQ01099824">
    <property type="protein sequence ID" value="MPN42234.1"/>
    <property type="molecule type" value="Genomic_DNA"/>
</dbReference>
<dbReference type="GO" id="GO:0051301">
    <property type="term" value="P:cell division"/>
    <property type="evidence" value="ECO:0007669"/>
    <property type="project" value="UniProtKB-KW"/>
</dbReference>
<dbReference type="Gene3D" id="3.30.420.40">
    <property type="match status" value="1"/>
</dbReference>
<evidence type="ECO:0000313" key="2">
    <source>
        <dbReference type="EMBL" id="MPN42234.1"/>
    </source>
</evidence>
<dbReference type="AlphaFoldDB" id="A0A645I1A8"/>
<accession>A0A645I1A8</accession>
<reference evidence="2" key="1">
    <citation type="submission" date="2019-08" db="EMBL/GenBank/DDBJ databases">
        <authorList>
            <person name="Kucharzyk K."/>
            <person name="Murdoch R.W."/>
            <person name="Higgins S."/>
            <person name="Loffler F."/>
        </authorList>
    </citation>
    <scope>NUCLEOTIDE SEQUENCE</scope>
</reference>
<sequence length="158" mass="16915">MEEIVEAVMYEIDKSGYADRLQAGIVITGGGSGLSGLASYIKQKSGYDTRIASPDKNVTFVAAEGCCKPSSSTAVGLIIKGFEYEENNSVILSIPSIRGELFPTPEEVAIEAEPEVAPKTKGKEKEKIKSEKGPKTKGIFSTIPNIFGDMFNTTNDEA</sequence>
<dbReference type="InterPro" id="IPR043129">
    <property type="entry name" value="ATPase_NBD"/>
</dbReference>
<feature type="region of interest" description="Disordered" evidence="1">
    <location>
        <begin position="117"/>
        <end position="141"/>
    </location>
</feature>
<comment type="caution">
    <text evidence="2">The sequence shown here is derived from an EMBL/GenBank/DDBJ whole genome shotgun (WGS) entry which is preliminary data.</text>
</comment>
<name>A0A645I1A8_9ZZZZ</name>
<dbReference type="SUPFAM" id="SSF53067">
    <property type="entry name" value="Actin-like ATPase domain"/>
    <property type="match status" value="1"/>
</dbReference>
<organism evidence="2">
    <name type="scientific">bioreactor metagenome</name>
    <dbReference type="NCBI Taxonomy" id="1076179"/>
    <lineage>
        <taxon>unclassified sequences</taxon>
        <taxon>metagenomes</taxon>
        <taxon>ecological metagenomes</taxon>
    </lineage>
</organism>
<protein>
    <submittedName>
        <fullName evidence="2">Cell division protein FtsA</fullName>
    </submittedName>
</protein>
<proteinExistence type="predicted"/>
<gene>
    <name evidence="2" type="primary">ftsA_46</name>
    <name evidence="2" type="ORF">SDC9_189790</name>
</gene>